<organism evidence="2 3">
    <name type="scientific">Ataeniobius toweri</name>
    <dbReference type="NCBI Taxonomy" id="208326"/>
    <lineage>
        <taxon>Eukaryota</taxon>
        <taxon>Metazoa</taxon>
        <taxon>Chordata</taxon>
        <taxon>Craniata</taxon>
        <taxon>Vertebrata</taxon>
        <taxon>Euteleostomi</taxon>
        <taxon>Actinopterygii</taxon>
        <taxon>Neopterygii</taxon>
        <taxon>Teleostei</taxon>
        <taxon>Neoteleostei</taxon>
        <taxon>Acanthomorphata</taxon>
        <taxon>Ovalentaria</taxon>
        <taxon>Atherinomorphae</taxon>
        <taxon>Cyprinodontiformes</taxon>
        <taxon>Goodeidae</taxon>
        <taxon>Ataeniobius</taxon>
    </lineage>
</organism>
<keyword evidence="3" id="KW-1185">Reference proteome</keyword>
<gene>
    <name evidence="2" type="ORF">ATANTOWER_032365</name>
</gene>
<evidence type="ECO:0000313" key="2">
    <source>
        <dbReference type="EMBL" id="MED6248362.1"/>
    </source>
</evidence>
<sequence>MSSSPEGSRSGGGGCGSDRDSKRASSSNTSPEGGPPPPLHQNRIRQFSVGGQDEHLLRLNNNPKWF</sequence>
<dbReference type="Proteomes" id="UP001345963">
    <property type="component" value="Unassembled WGS sequence"/>
</dbReference>
<name>A0ABU7BCW9_9TELE</name>
<evidence type="ECO:0000313" key="3">
    <source>
        <dbReference type="Proteomes" id="UP001345963"/>
    </source>
</evidence>
<proteinExistence type="predicted"/>
<reference evidence="2 3" key="1">
    <citation type="submission" date="2021-07" db="EMBL/GenBank/DDBJ databases">
        <authorList>
            <person name="Palmer J.M."/>
        </authorList>
    </citation>
    <scope>NUCLEOTIDE SEQUENCE [LARGE SCALE GENOMIC DNA]</scope>
    <source>
        <strain evidence="2 3">AT_MEX2019</strain>
        <tissue evidence="2">Muscle</tissue>
    </source>
</reference>
<feature type="region of interest" description="Disordered" evidence="1">
    <location>
        <begin position="1"/>
        <end position="66"/>
    </location>
</feature>
<accession>A0ABU7BCW9</accession>
<evidence type="ECO:0000256" key="1">
    <source>
        <dbReference type="SAM" id="MobiDB-lite"/>
    </source>
</evidence>
<protein>
    <submittedName>
        <fullName evidence="2">Uncharacterized protein</fullName>
    </submittedName>
</protein>
<dbReference type="EMBL" id="JAHUTI010050121">
    <property type="protein sequence ID" value="MED6248362.1"/>
    <property type="molecule type" value="Genomic_DNA"/>
</dbReference>
<comment type="caution">
    <text evidence="2">The sequence shown here is derived from an EMBL/GenBank/DDBJ whole genome shotgun (WGS) entry which is preliminary data.</text>
</comment>